<dbReference type="SUPFAM" id="SSF52309">
    <property type="entry name" value="N-(deoxy)ribosyltransferase-like"/>
    <property type="match status" value="1"/>
</dbReference>
<reference evidence="1 2" key="1">
    <citation type="submission" date="2018-08" db="EMBL/GenBank/DDBJ databases">
        <title>A genome reference for cultivated species of the human gut microbiota.</title>
        <authorList>
            <person name="Zou Y."/>
            <person name="Xue W."/>
            <person name="Luo G."/>
        </authorList>
    </citation>
    <scope>NUCLEOTIDE SEQUENCE [LARGE SCALE GENOMIC DNA]</scope>
    <source>
        <strain evidence="1 2">AF27-4BH</strain>
    </source>
</reference>
<dbReference type="Proteomes" id="UP000286137">
    <property type="component" value="Unassembled WGS sequence"/>
</dbReference>
<evidence type="ECO:0000313" key="1">
    <source>
        <dbReference type="EMBL" id="RGQ67358.1"/>
    </source>
</evidence>
<sequence>MKKVFLAAPFKSLVNSKTMSMDEEKKNEIVNLIEFLEKKGYSVHNAHKREAWGQEFMSPEQCTKIDYDEIEKCDIFIAFPGIPASPGTHIEIGWASAFNKKIIFLLADDEEKYAYLVRGLHKVTDVTYIIYHSIEEYYDKLDKML</sequence>
<protein>
    <submittedName>
        <fullName evidence="1">DUF4406 domain-containing protein</fullName>
    </submittedName>
</protein>
<dbReference type="Gene3D" id="3.40.50.450">
    <property type="match status" value="1"/>
</dbReference>
<proteinExistence type="predicted"/>
<comment type="caution">
    <text evidence="1">The sequence shown here is derived from an EMBL/GenBank/DDBJ whole genome shotgun (WGS) entry which is preliminary data.</text>
</comment>
<dbReference type="AlphaFoldDB" id="A0A412C299"/>
<name>A0A412C299_MEDGN</name>
<dbReference type="InterPro" id="IPR007710">
    <property type="entry name" value="Nucleoside_deoxyribTrfase"/>
</dbReference>
<dbReference type="Pfam" id="PF05014">
    <property type="entry name" value="Nuc_deoxyrib_tr"/>
    <property type="match status" value="1"/>
</dbReference>
<dbReference type="RefSeq" id="WP_118013651.1">
    <property type="nucleotide sequence ID" value="NZ_QRTJ01000015.1"/>
</dbReference>
<organism evidence="1 2">
    <name type="scientific">Mediterraneibacter gnavus</name>
    <name type="common">Ruminococcus gnavus</name>
    <dbReference type="NCBI Taxonomy" id="33038"/>
    <lineage>
        <taxon>Bacteria</taxon>
        <taxon>Bacillati</taxon>
        <taxon>Bacillota</taxon>
        <taxon>Clostridia</taxon>
        <taxon>Lachnospirales</taxon>
        <taxon>Lachnospiraceae</taxon>
        <taxon>Mediterraneibacter</taxon>
    </lineage>
</organism>
<evidence type="ECO:0000313" key="2">
    <source>
        <dbReference type="Proteomes" id="UP000286137"/>
    </source>
</evidence>
<gene>
    <name evidence="1" type="ORF">DWY88_08990</name>
</gene>
<accession>A0A412C299</accession>
<dbReference type="EMBL" id="QRTJ01000015">
    <property type="protein sequence ID" value="RGQ67358.1"/>
    <property type="molecule type" value="Genomic_DNA"/>
</dbReference>